<protein>
    <submittedName>
        <fullName evidence="3">Histone deacetylase 6</fullName>
    </submittedName>
</protein>
<dbReference type="InterPro" id="IPR037138">
    <property type="entry name" value="His_deacetylse_dom_sf"/>
</dbReference>
<dbReference type="SUPFAM" id="SSF52768">
    <property type="entry name" value="Arginase/deacetylase"/>
    <property type="match status" value="1"/>
</dbReference>
<name>A0A238GZK7_9BURK</name>
<dbReference type="InterPro" id="IPR023696">
    <property type="entry name" value="Ureohydrolase_dom_sf"/>
</dbReference>
<gene>
    <name evidence="3" type="ORF">BSIN_1695</name>
</gene>
<dbReference type="AlphaFoldDB" id="A0A238GZK7"/>
<dbReference type="InterPro" id="IPR023801">
    <property type="entry name" value="His_deacetylse_dom"/>
</dbReference>
<comment type="similarity">
    <text evidence="1">Belongs to the histone deacetylase family.</text>
</comment>
<feature type="domain" description="Histone deacetylase" evidence="2">
    <location>
        <begin position="58"/>
        <end position="339"/>
    </location>
</feature>
<dbReference type="CDD" id="cd09996">
    <property type="entry name" value="HDAC_classII_1"/>
    <property type="match status" value="1"/>
</dbReference>
<dbReference type="PANTHER" id="PTHR10625:SF10">
    <property type="entry name" value="HISTONE DEACETYLASE HDAC1"/>
    <property type="match status" value="1"/>
</dbReference>
<accession>A0A238GZK7</accession>
<dbReference type="GO" id="GO:0040029">
    <property type="term" value="P:epigenetic regulation of gene expression"/>
    <property type="evidence" value="ECO:0007669"/>
    <property type="project" value="TreeGrafter"/>
</dbReference>
<dbReference type="Gene3D" id="3.40.800.20">
    <property type="entry name" value="Histone deacetylase domain"/>
    <property type="match status" value="1"/>
</dbReference>
<dbReference type="PANTHER" id="PTHR10625">
    <property type="entry name" value="HISTONE DEACETYLASE HDAC1-RELATED"/>
    <property type="match status" value="1"/>
</dbReference>
<dbReference type="InterPro" id="IPR000286">
    <property type="entry name" value="HDACs"/>
</dbReference>
<reference evidence="3 4" key="1">
    <citation type="submission" date="2017-04" db="EMBL/GenBank/DDBJ databases">
        <authorList>
            <person name="Afonso C.L."/>
            <person name="Miller P.J."/>
            <person name="Scott M.A."/>
            <person name="Spackman E."/>
            <person name="Goraichik I."/>
            <person name="Dimitrov K.M."/>
            <person name="Suarez D.L."/>
            <person name="Swayne D.E."/>
        </authorList>
    </citation>
    <scope>NUCLEOTIDE SEQUENCE [LARGE SCALE GENOMIC DNA]</scope>
    <source>
        <strain evidence="3">LMG 28154</strain>
    </source>
</reference>
<dbReference type="Proteomes" id="UP000198460">
    <property type="component" value="Unassembled WGS sequence"/>
</dbReference>
<evidence type="ECO:0000259" key="2">
    <source>
        <dbReference type="Pfam" id="PF00850"/>
    </source>
</evidence>
<proteinExistence type="inferred from homology"/>
<organism evidence="3 4">
    <name type="scientific">Burkholderia singularis</name>
    <dbReference type="NCBI Taxonomy" id="1503053"/>
    <lineage>
        <taxon>Bacteria</taxon>
        <taxon>Pseudomonadati</taxon>
        <taxon>Pseudomonadota</taxon>
        <taxon>Betaproteobacteria</taxon>
        <taxon>Burkholderiales</taxon>
        <taxon>Burkholderiaceae</taxon>
        <taxon>Burkholderia</taxon>
        <taxon>pseudomallei group</taxon>
    </lineage>
</organism>
<sequence>MRADAARPVHSSSLELTAMKKTAFFTDERTFWHTGGAHALFFPVGGWVQPPSSAGYAESPDSKRRLLSLVHACGLAAQIDMLSAPAATEADLRRIHPVHYLDAFKRASNANGGDLGELAPFGKGSYEIAALSAGLALAAVDAVLTGRAANAFSLSRPPGHHCLPDKPMGFCLLANIPIALEAARAKHQIERVAVIDWDVHHGNGTQTIYYGDPHTLTISLHQDRCFPPGYSGADERGTGAGIGANLNVPLLAGAGDDAYRYAFERIVVPALDAFRPELIVVASGLDANAVDPLARMQLHSDSYRFMTRSLLDAAGRHCDGRLAIVHEGGYSEAYVPFCGLAIIETLSGIRTEVVDPMLDLATAQQPGERFNAFQRQLIDELAQSFGY</sequence>
<evidence type="ECO:0000313" key="3">
    <source>
        <dbReference type="EMBL" id="SMF98411.1"/>
    </source>
</evidence>
<dbReference type="PRINTS" id="PR01270">
    <property type="entry name" value="HDASUPER"/>
</dbReference>
<dbReference type="GO" id="GO:0004407">
    <property type="term" value="F:histone deacetylase activity"/>
    <property type="evidence" value="ECO:0007669"/>
    <property type="project" value="TreeGrafter"/>
</dbReference>
<evidence type="ECO:0000313" key="4">
    <source>
        <dbReference type="Proteomes" id="UP000198460"/>
    </source>
</evidence>
<evidence type="ECO:0000256" key="1">
    <source>
        <dbReference type="ARBA" id="ARBA00005947"/>
    </source>
</evidence>
<dbReference type="EMBL" id="FXAN01000025">
    <property type="protein sequence ID" value="SMF98411.1"/>
    <property type="molecule type" value="Genomic_DNA"/>
</dbReference>
<dbReference type="Pfam" id="PF00850">
    <property type="entry name" value="Hist_deacetyl"/>
    <property type="match status" value="1"/>
</dbReference>